<keyword evidence="2" id="KW-1185">Reference proteome</keyword>
<name>A0AAU9NQF1_9ASTR</name>
<sequence length="97" mass="10714">MEFENAVKGENSKRALQASSLNTLLPNIQEHDPCCKEADDIDSDGSVNTDGKFVMGKALLCMKDTELVVVVTLEGRHGSQFENGRHAGKYLRYNPDD</sequence>
<comment type="caution">
    <text evidence="1">The sequence shown here is derived from an EMBL/GenBank/DDBJ whole genome shotgun (WGS) entry which is preliminary data.</text>
</comment>
<proteinExistence type="predicted"/>
<protein>
    <submittedName>
        <fullName evidence="1">Uncharacterized protein</fullName>
    </submittedName>
</protein>
<evidence type="ECO:0000313" key="2">
    <source>
        <dbReference type="Proteomes" id="UP001157418"/>
    </source>
</evidence>
<dbReference type="EMBL" id="CAKMRJ010005412">
    <property type="protein sequence ID" value="CAH1440087.1"/>
    <property type="molecule type" value="Genomic_DNA"/>
</dbReference>
<dbReference type="Proteomes" id="UP001157418">
    <property type="component" value="Unassembled WGS sequence"/>
</dbReference>
<reference evidence="1 2" key="1">
    <citation type="submission" date="2022-01" db="EMBL/GenBank/DDBJ databases">
        <authorList>
            <person name="Xiong W."/>
            <person name="Schranz E."/>
        </authorList>
    </citation>
    <scope>NUCLEOTIDE SEQUENCE [LARGE SCALE GENOMIC DNA]</scope>
</reference>
<evidence type="ECO:0000313" key="1">
    <source>
        <dbReference type="EMBL" id="CAH1440087.1"/>
    </source>
</evidence>
<dbReference type="AlphaFoldDB" id="A0AAU9NQF1"/>
<accession>A0AAU9NQF1</accession>
<organism evidence="1 2">
    <name type="scientific">Lactuca virosa</name>
    <dbReference type="NCBI Taxonomy" id="75947"/>
    <lineage>
        <taxon>Eukaryota</taxon>
        <taxon>Viridiplantae</taxon>
        <taxon>Streptophyta</taxon>
        <taxon>Embryophyta</taxon>
        <taxon>Tracheophyta</taxon>
        <taxon>Spermatophyta</taxon>
        <taxon>Magnoliopsida</taxon>
        <taxon>eudicotyledons</taxon>
        <taxon>Gunneridae</taxon>
        <taxon>Pentapetalae</taxon>
        <taxon>asterids</taxon>
        <taxon>campanulids</taxon>
        <taxon>Asterales</taxon>
        <taxon>Asteraceae</taxon>
        <taxon>Cichorioideae</taxon>
        <taxon>Cichorieae</taxon>
        <taxon>Lactucinae</taxon>
        <taxon>Lactuca</taxon>
    </lineage>
</organism>
<gene>
    <name evidence="1" type="ORF">LVIROSA_LOCUS26244</name>
</gene>